<comment type="caution">
    <text evidence="1">The sequence shown here is derived from an EMBL/GenBank/DDBJ whole genome shotgun (WGS) entry which is preliminary data.</text>
</comment>
<sequence>MINAEDLVGKRLLKVTTSWHHYQETEPSLLHMWLHMDGLGPVRFHTPGDGLSMEINQPHGPYDMDEYGHTAVEDDLPDFPVTRLIGQQILAAREIRYQHGKYDFAVGITVQFPTGTIRILNLADEIVLAHDQHLGPVEAHLHEATTPASQDGV</sequence>
<name>A0ABV9GIS1_9ACTN</name>
<evidence type="ECO:0000313" key="1">
    <source>
        <dbReference type="EMBL" id="MFC4612946.1"/>
    </source>
</evidence>
<gene>
    <name evidence="1" type="ORF">ACFO9E_35200</name>
</gene>
<accession>A0ABV9GIS1</accession>
<reference evidence="2" key="1">
    <citation type="journal article" date="2019" name="Int. J. Syst. Evol. Microbiol.">
        <title>The Global Catalogue of Microorganisms (GCM) 10K type strain sequencing project: providing services to taxonomists for standard genome sequencing and annotation.</title>
        <authorList>
            <consortium name="The Broad Institute Genomics Platform"/>
            <consortium name="The Broad Institute Genome Sequencing Center for Infectious Disease"/>
            <person name="Wu L."/>
            <person name="Ma J."/>
        </authorList>
    </citation>
    <scope>NUCLEOTIDE SEQUENCE [LARGE SCALE GENOMIC DNA]</scope>
    <source>
        <strain evidence="2">CGMCC 4.7139</strain>
    </source>
</reference>
<keyword evidence="2" id="KW-1185">Reference proteome</keyword>
<evidence type="ECO:0000313" key="2">
    <source>
        <dbReference type="Proteomes" id="UP001595993"/>
    </source>
</evidence>
<organism evidence="1 2">
    <name type="scientific">Streptomyces maoxianensis</name>
    <dbReference type="NCBI Taxonomy" id="1459942"/>
    <lineage>
        <taxon>Bacteria</taxon>
        <taxon>Bacillati</taxon>
        <taxon>Actinomycetota</taxon>
        <taxon>Actinomycetes</taxon>
        <taxon>Kitasatosporales</taxon>
        <taxon>Streptomycetaceae</taxon>
        <taxon>Streptomyces</taxon>
    </lineage>
</organism>
<dbReference type="Proteomes" id="UP001595993">
    <property type="component" value="Unassembled WGS sequence"/>
</dbReference>
<proteinExistence type="predicted"/>
<dbReference type="RefSeq" id="WP_381203453.1">
    <property type="nucleotide sequence ID" value="NZ_JBHSFE010000041.1"/>
</dbReference>
<dbReference type="EMBL" id="JBHSFE010000041">
    <property type="protein sequence ID" value="MFC4612946.1"/>
    <property type="molecule type" value="Genomic_DNA"/>
</dbReference>
<protein>
    <submittedName>
        <fullName evidence="1">Uncharacterized protein</fullName>
    </submittedName>
</protein>